<gene>
    <name evidence="2" type="ORF">IDSA_08410</name>
</gene>
<dbReference type="Gene3D" id="3.30.2010.10">
    <property type="entry name" value="Metalloproteases ('zincins'), catalytic domain"/>
    <property type="match status" value="1"/>
</dbReference>
<sequence length="243" mass="28918">MESMKLIYKINRSRRRRSLAIKVARGEVSVQAPWRMPETQIREFVEHKRDWIMRHLDRQQQQLQALPERTWQSGEQIRWLGQPLTLVVSEATRKSCERVGDELQVVITSRSNPETEPKATIVRWYKAQAQHWLDEFFASWPQQHELNPVAWSIGSFTGKWGHCTRKAELKFSWKLWLAPEWVVRDVVIHELCHLREFNHSRKFWALVAQHSPDYQRAEAWLRQHGMTVLNPQFLDYAETGQAD</sequence>
<dbReference type="InterPro" id="IPR002725">
    <property type="entry name" value="YgjP-like_metallopeptidase"/>
</dbReference>
<dbReference type="STRING" id="435908.IDSA_08410"/>
<comment type="caution">
    <text evidence="2">The sequence shown here is derived from an EMBL/GenBank/DDBJ whole genome shotgun (WGS) entry which is preliminary data.</text>
</comment>
<proteinExistence type="predicted"/>
<protein>
    <recommendedName>
        <fullName evidence="1">YgjP-like metallopeptidase domain-containing protein</fullName>
    </recommendedName>
</protein>
<dbReference type="EMBL" id="JPER01000004">
    <property type="protein sequence ID" value="KFZ30552.1"/>
    <property type="molecule type" value="Genomic_DNA"/>
</dbReference>
<evidence type="ECO:0000313" key="2">
    <source>
        <dbReference type="EMBL" id="KFZ30552.1"/>
    </source>
</evidence>
<keyword evidence="3" id="KW-1185">Reference proteome</keyword>
<evidence type="ECO:0000313" key="3">
    <source>
        <dbReference type="Proteomes" id="UP000054363"/>
    </source>
</evidence>
<dbReference type="Proteomes" id="UP000054363">
    <property type="component" value="Unassembled WGS sequence"/>
</dbReference>
<dbReference type="OrthoDB" id="9811177at2"/>
<dbReference type="eggNOG" id="COG1451">
    <property type="taxonomic scope" value="Bacteria"/>
</dbReference>
<dbReference type="Pfam" id="PF01863">
    <property type="entry name" value="YgjP-like"/>
    <property type="match status" value="1"/>
</dbReference>
<name>A0A094ITU1_9GAMM</name>
<dbReference type="InterPro" id="IPR053136">
    <property type="entry name" value="UTP_pyrophosphatase-like"/>
</dbReference>
<dbReference type="PANTHER" id="PTHR30399">
    <property type="entry name" value="UNCHARACTERIZED PROTEIN YGJP"/>
    <property type="match status" value="1"/>
</dbReference>
<dbReference type="PANTHER" id="PTHR30399:SF1">
    <property type="entry name" value="UTP PYROPHOSPHATASE"/>
    <property type="match status" value="1"/>
</dbReference>
<accession>A0A094ITU1</accession>
<feature type="domain" description="YgjP-like metallopeptidase" evidence="1">
    <location>
        <begin position="17"/>
        <end position="224"/>
    </location>
</feature>
<reference evidence="2 3" key="1">
    <citation type="submission" date="2014-06" db="EMBL/GenBank/DDBJ databases">
        <title>The draft genome sequence of Idiomarina salinarum ISL-52.</title>
        <authorList>
            <person name="Du J."/>
            <person name="Shao Z."/>
        </authorList>
    </citation>
    <scope>NUCLEOTIDE SEQUENCE [LARGE SCALE GENOMIC DNA]</scope>
    <source>
        <strain evidence="2 3">ISL-52</strain>
    </source>
</reference>
<organism evidence="2 3">
    <name type="scientific">Pseudidiomarina salinarum</name>
    <dbReference type="NCBI Taxonomy" id="435908"/>
    <lineage>
        <taxon>Bacteria</taxon>
        <taxon>Pseudomonadati</taxon>
        <taxon>Pseudomonadota</taxon>
        <taxon>Gammaproteobacteria</taxon>
        <taxon>Alteromonadales</taxon>
        <taxon>Idiomarinaceae</taxon>
        <taxon>Pseudidiomarina</taxon>
    </lineage>
</organism>
<dbReference type="CDD" id="cd07344">
    <property type="entry name" value="M48_yhfN_like"/>
    <property type="match status" value="1"/>
</dbReference>
<evidence type="ECO:0000259" key="1">
    <source>
        <dbReference type="Pfam" id="PF01863"/>
    </source>
</evidence>
<dbReference type="AlphaFoldDB" id="A0A094ITU1"/>